<name>A0A0E0M9Z1_ORYPU</name>
<dbReference type="EnsemblPlants" id="OPUNC10G14780.1">
    <property type="protein sequence ID" value="OPUNC10G14780.1"/>
    <property type="gene ID" value="OPUNC10G14780"/>
</dbReference>
<evidence type="ECO:0000313" key="3">
    <source>
        <dbReference type="Proteomes" id="UP000026962"/>
    </source>
</evidence>
<protein>
    <submittedName>
        <fullName evidence="2">Uncharacterized protein</fullName>
    </submittedName>
</protein>
<sequence length="170" mass="19069">MVASQKPQIFSRLTLFGSSKIQMEKQHTSAKEIDKLKRGRIRFQIVVLSSYYPTVLSSVSKDHGEKLDESIQAKQPSDADDRCQNAINYTDRGPQIQLADSAAITSYHRKLFQVALINRARTTKRVARGVSGREIARRAVADGSPEVGRHRRFDPLRGEKGNYTALGEPE</sequence>
<accession>A0A0E0M9Z1</accession>
<proteinExistence type="predicted"/>
<evidence type="ECO:0000313" key="2">
    <source>
        <dbReference type="EnsemblPlants" id="OPUNC10G14780.1"/>
    </source>
</evidence>
<dbReference type="Gramene" id="OPUNC10G14780.1">
    <property type="protein sequence ID" value="OPUNC10G14780.1"/>
    <property type="gene ID" value="OPUNC10G14780"/>
</dbReference>
<evidence type="ECO:0000256" key="1">
    <source>
        <dbReference type="SAM" id="MobiDB-lite"/>
    </source>
</evidence>
<dbReference type="Proteomes" id="UP000026962">
    <property type="component" value="Chromosome 10"/>
</dbReference>
<organism evidence="2">
    <name type="scientific">Oryza punctata</name>
    <name type="common">Red rice</name>
    <dbReference type="NCBI Taxonomy" id="4537"/>
    <lineage>
        <taxon>Eukaryota</taxon>
        <taxon>Viridiplantae</taxon>
        <taxon>Streptophyta</taxon>
        <taxon>Embryophyta</taxon>
        <taxon>Tracheophyta</taxon>
        <taxon>Spermatophyta</taxon>
        <taxon>Magnoliopsida</taxon>
        <taxon>Liliopsida</taxon>
        <taxon>Poales</taxon>
        <taxon>Poaceae</taxon>
        <taxon>BOP clade</taxon>
        <taxon>Oryzoideae</taxon>
        <taxon>Oryzeae</taxon>
        <taxon>Oryzinae</taxon>
        <taxon>Oryza</taxon>
    </lineage>
</organism>
<dbReference type="AlphaFoldDB" id="A0A0E0M9Z1"/>
<dbReference type="HOGENOM" id="CLU_1573173_0_0_1"/>
<reference evidence="2" key="2">
    <citation type="submission" date="2018-05" db="EMBL/GenBank/DDBJ databases">
        <title>OpunRS2 (Oryza punctata Reference Sequence Version 2).</title>
        <authorList>
            <person name="Zhang J."/>
            <person name="Kudrna D."/>
            <person name="Lee S."/>
            <person name="Talag J."/>
            <person name="Welchert J."/>
            <person name="Wing R.A."/>
        </authorList>
    </citation>
    <scope>NUCLEOTIDE SEQUENCE [LARGE SCALE GENOMIC DNA]</scope>
</reference>
<reference evidence="2" key="1">
    <citation type="submission" date="2015-04" db="UniProtKB">
        <authorList>
            <consortium name="EnsemblPlants"/>
        </authorList>
    </citation>
    <scope>IDENTIFICATION</scope>
</reference>
<feature type="region of interest" description="Disordered" evidence="1">
    <location>
        <begin position="141"/>
        <end position="170"/>
    </location>
</feature>
<keyword evidence="3" id="KW-1185">Reference proteome</keyword>